<feature type="transmembrane region" description="Helical" evidence="7">
    <location>
        <begin position="348"/>
        <end position="366"/>
    </location>
</feature>
<dbReference type="HOGENOM" id="CLU_042538_5_0_1"/>
<dbReference type="AlphaFoldDB" id="A0A0C9TTH5"/>
<dbReference type="Gene3D" id="1.10.600.10">
    <property type="entry name" value="Farnesyl Diphosphate Synthase"/>
    <property type="match status" value="1"/>
</dbReference>
<evidence type="ECO:0000313" key="9">
    <source>
        <dbReference type="Proteomes" id="UP000053647"/>
    </source>
</evidence>
<dbReference type="OrthoDB" id="6486656at2759"/>
<dbReference type="GO" id="GO:0008299">
    <property type="term" value="P:isoprenoid biosynthetic process"/>
    <property type="evidence" value="ECO:0007669"/>
    <property type="project" value="UniProtKB-ARBA"/>
</dbReference>
<evidence type="ECO:0000256" key="1">
    <source>
        <dbReference type="ARBA" id="ARBA00001946"/>
    </source>
</evidence>
<keyword evidence="7" id="KW-1133">Transmembrane helix</keyword>
<keyword evidence="3 6" id="KW-0479">Metal-binding</keyword>
<accession>A0A0C9TTH5</accession>
<dbReference type="Pfam" id="PF19086">
    <property type="entry name" value="Terpene_syn_C_2"/>
    <property type="match status" value="1"/>
</dbReference>
<dbReference type="GO" id="GO:0010333">
    <property type="term" value="F:terpene synthase activity"/>
    <property type="evidence" value="ECO:0007669"/>
    <property type="project" value="InterPro"/>
</dbReference>
<protein>
    <recommendedName>
        <fullName evidence="6">Terpene synthase</fullName>
        <ecNumber evidence="6">4.2.3.-</ecNumber>
    </recommendedName>
</protein>
<comment type="cofactor">
    <cofactor evidence="1 6">
        <name>Mg(2+)</name>
        <dbReference type="ChEBI" id="CHEBI:18420"/>
    </cofactor>
</comment>
<evidence type="ECO:0000256" key="7">
    <source>
        <dbReference type="SAM" id="Phobius"/>
    </source>
</evidence>
<comment type="similarity">
    <text evidence="2 6">Belongs to the terpene synthase family.</text>
</comment>
<reference evidence="9" key="2">
    <citation type="submission" date="2015-01" db="EMBL/GenBank/DDBJ databases">
        <title>Evolutionary Origins and Diversification of the Mycorrhizal Mutualists.</title>
        <authorList>
            <consortium name="DOE Joint Genome Institute"/>
            <consortium name="Mycorrhizal Genomics Consortium"/>
            <person name="Kohler A."/>
            <person name="Kuo A."/>
            <person name="Nagy L.G."/>
            <person name="Floudas D."/>
            <person name="Copeland A."/>
            <person name="Barry K.W."/>
            <person name="Cichocki N."/>
            <person name="Veneault-Fourrey C."/>
            <person name="LaButti K."/>
            <person name="Lindquist E.A."/>
            <person name="Lipzen A."/>
            <person name="Lundell T."/>
            <person name="Morin E."/>
            <person name="Murat C."/>
            <person name="Riley R."/>
            <person name="Ohm R."/>
            <person name="Sun H."/>
            <person name="Tunlid A."/>
            <person name="Henrissat B."/>
            <person name="Grigoriev I.V."/>
            <person name="Hibbett D.S."/>
            <person name="Martin F."/>
        </authorList>
    </citation>
    <scope>NUCLEOTIDE SEQUENCE [LARGE SCALE GENOMIC DNA]</scope>
    <source>
        <strain evidence="9">ATCC 200175</strain>
    </source>
</reference>
<evidence type="ECO:0000313" key="8">
    <source>
        <dbReference type="EMBL" id="KIJ10506.1"/>
    </source>
</evidence>
<evidence type="ECO:0000256" key="5">
    <source>
        <dbReference type="ARBA" id="ARBA00023239"/>
    </source>
</evidence>
<dbReference type="SUPFAM" id="SSF48576">
    <property type="entry name" value="Terpenoid synthases"/>
    <property type="match status" value="1"/>
</dbReference>
<keyword evidence="7" id="KW-0472">Membrane</keyword>
<keyword evidence="5 6" id="KW-0456">Lyase</keyword>
<dbReference type="GO" id="GO:0046872">
    <property type="term" value="F:metal ion binding"/>
    <property type="evidence" value="ECO:0007669"/>
    <property type="project" value="UniProtKB-KW"/>
</dbReference>
<organism evidence="8 9">
    <name type="scientific">Paxillus involutus ATCC 200175</name>
    <dbReference type="NCBI Taxonomy" id="664439"/>
    <lineage>
        <taxon>Eukaryota</taxon>
        <taxon>Fungi</taxon>
        <taxon>Dikarya</taxon>
        <taxon>Basidiomycota</taxon>
        <taxon>Agaricomycotina</taxon>
        <taxon>Agaricomycetes</taxon>
        <taxon>Agaricomycetidae</taxon>
        <taxon>Boletales</taxon>
        <taxon>Paxilineae</taxon>
        <taxon>Paxillaceae</taxon>
        <taxon>Paxillus</taxon>
    </lineage>
</organism>
<proteinExistence type="inferred from homology"/>
<sequence length="375" mass="43156">MSTGVYQLPDLLALLPKKPGGDISPHFKEADTGFNAWVHKKLGWFFAKVRVYNAEMPLLAAVAWPLASCQELRAILAYMTSSFMLEELTDRCSSTKVVDNSQLWINTLRDTDGGKTSRHPFIKTMRKELVPMMKAAVDPFHWPQFIAANERFAKNVIREAFVRDADVNENAVNNIQSYTIMRRETIGTRPCFVLMRSTRRLYIPDDVLAHPLMEEMEDVAIDMVSIANDIYSFKKEYGDNGALTNLLTIIQKDPTTDHLDLQERIRYATKLFNAALDRFHSCRQKLPSFGDVALDRHVSSYADGLVDWIVGNIEWSIVNHRYNTFVHEKDRRNNIMRLNSRLLSSQHFILFFIVTVLSILFGHLPVQSLYRVFYA</sequence>
<evidence type="ECO:0000256" key="2">
    <source>
        <dbReference type="ARBA" id="ARBA00006333"/>
    </source>
</evidence>
<dbReference type="EMBL" id="KN819404">
    <property type="protein sequence ID" value="KIJ10506.1"/>
    <property type="molecule type" value="Genomic_DNA"/>
</dbReference>
<evidence type="ECO:0000256" key="3">
    <source>
        <dbReference type="ARBA" id="ARBA00022723"/>
    </source>
</evidence>
<evidence type="ECO:0000256" key="4">
    <source>
        <dbReference type="ARBA" id="ARBA00022842"/>
    </source>
</evidence>
<keyword evidence="7" id="KW-0812">Transmembrane</keyword>
<dbReference type="InterPro" id="IPR034686">
    <property type="entry name" value="Terpene_cyclase-like_2"/>
</dbReference>
<dbReference type="EC" id="4.2.3.-" evidence="6"/>
<evidence type="ECO:0000256" key="6">
    <source>
        <dbReference type="RuleBase" id="RU366034"/>
    </source>
</evidence>
<name>A0A0C9TTH5_PAXIN</name>
<gene>
    <name evidence="8" type="ORF">PAXINDRAFT_86018</name>
</gene>
<dbReference type="InterPro" id="IPR008949">
    <property type="entry name" value="Isoprenoid_synthase_dom_sf"/>
</dbReference>
<keyword evidence="9" id="KW-1185">Reference proteome</keyword>
<dbReference type="PANTHER" id="PTHR35201">
    <property type="entry name" value="TERPENE SYNTHASE"/>
    <property type="match status" value="1"/>
</dbReference>
<keyword evidence="4 6" id="KW-0460">Magnesium</keyword>
<dbReference type="Proteomes" id="UP000053647">
    <property type="component" value="Unassembled WGS sequence"/>
</dbReference>
<dbReference type="PANTHER" id="PTHR35201:SF4">
    <property type="entry name" value="BETA-PINACENE SYNTHASE-RELATED"/>
    <property type="match status" value="1"/>
</dbReference>
<reference evidence="8 9" key="1">
    <citation type="submission" date="2014-06" db="EMBL/GenBank/DDBJ databases">
        <authorList>
            <consortium name="DOE Joint Genome Institute"/>
            <person name="Kuo A."/>
            <person name="Kohler A."/>
            <person name="Nagy L.G."/>
            <person name="Floudas D."/>
            <person name="Copeland A."/>
            <person name="Barry K.W."/>
            <person name="Cichocki N."/>
            <person name="Veneault-Fourrey C."/>
            <person name="LaButti K."/>
            <person name="Lindquist E.A."/>
            <person name="Lipzen A."/>
            <person name="Lundell T."/>
            <person name="Morin E."/>
            <person name="Murat C."/>
            <person name="Sun H."/>
            <person name="Tunlid A."/>
            <person name="Henrissat B."/>
            <person name="Grigoriev I.V."/>
            <person name="Hibbett D.S."/>
            <person name="Martin F."/>
            <person name="Nordberg H.P."/>
            <person name="Cantor M.N."/>
            <person name="Hua S.X."/>
        </authorList>
    </citation>
    <scope>NUCLEOTIDE SEQUENCE [LARGE SCALE GENOMIC DNA]</scope>
    <source>
        <strain evidence="8 9">ATCC 200175</strain>
    </source>
</reference>